<proteinExistence type="predicted"/>
<dbReference type="InterPro" id="IPR032675">
    <property type="entry name" value="LRR_dom_sf"/>
</dbReference>
<keyword evidence="2" id="KW-1185">Reference proteome</keyword>
<evidence type="ECO:0000313" key="1">
    <source>
        <dbReference type="EMBL" id="KIL65213.1"/>
    </source>
</evidence>
<dbReference type="InParanoid" id="A0A0C2X8W9"/>
<name>A0A0C2X8W9_AMAMK</name>
<protein>
    <recommendedName>
        <fullName evidence="3">F-box domain-containing protein</fullName>
    </recommendedName>
</protein>
<gene>
    <name evidence="1" type="ORF">M378DRAFT_24217</name>
</gene>
<sequence length="402" mass="45779">MIPPVFPQEVFDEIISQTSTLKSCSLVCRSFRRSAQKILFNSTVQVVNLTYRDYDSDDYRNQYETIGPSEPIILVLIVKHAPHLIEYIQELEICCFGEMYPAFDDSDITDLANALGVFSRKGEYPINLRSLSLRLDEGRWDQIDPCLEQALVLLVSAYSLRHIFLHRISDCPAKLFQNLPPLLKHLSLTNVTFSSLPPTRQELPKPESLTIRGSDQLPNDAVERIVNTTQLKTFEGGDCTPYSMPVIERILRPASNSLERLTLRGFKITDPDSVSVNLNQFSRLTDITIHCDYTFRIPPMLILIKKSMKNISHRNVIQNLSFHLKHGSDIGIVNFESAMEDVWQEVDTIWSIPQLVSSESFRGITFSIESTAANCDAFSDLVQNKMPETKNASKLHIKTHFR</sequence>
<dbReference type="EMBL" id="KN818244">
    <property type="protein sequence ID" value="KIL65213.1"/>
    <property type="molecule type" value="Genomic_DNA"/>
</dbReference>
<dbReference type="OrthoDB" id="2788229at2759"/>
<dbReference type="SUPFAM" id="SSF52058">
    <property type="entry name" value="L domain-like"/>
    <property type="match status" value="1"/>
</dbReference>
<dbReference type="HOGENOM" id="CLU_056564_0_0_1"/>
<dbReference type="Proteomes" id="UP000054549">
    <property type="component" value="Unassembled WGS sequence"/>
</dbReference>
<evidence type="ECO:0008006" key="3">
    <source>
        <dbReference type="Google" id="ProtNLM"/>
    </source>
</evidence>
<dbReference type="Gene3D" id="3.80.10.10">
    <property type="entry name" value="Ribonuclease Inhibitor"/>
    <property type="match status" value="1"/>
</dbReference>
<accession>A0A0C2X8W9</accession>
<dbReference type="AlphaFoldDB" id="A0A0C2X8W9"/>
<reference evidence="1 2" key="1">
    <citation type="submission" date="2014-04" db="EMBL/GenBank/DDBJ databases">
        <title>Evolutionary Origins and Diversification of the Mycorrhizal Mutualists.</title>
        <authorList>
            <consortium name="DOE Joint Genome Institute"/>
            <consortium name="Mycorrhizal Genomics Consortium"/>
            <person name="Kohler A."/>
            <person name="Kuo A."/>
            <person name="Nagy L.G."/>
            <person name="Floudas D."/>
            <person name="Copeland A."/>
            <person name="Barry K.W."/>
            <person name="Cichocki N."/>
            <person name="Veneault-Fourrey C."/>
            <person name="LaButti K."/>
            <person name="Lindquist E.A."/>
            <person name="Lipzen A."/>
            <person name="Lundell T."/>
            <person name="Morin E."/>
            <person name="Murat C."/>
            <person name="Riley R."/>
            <person name="Ohm R."/>
            <person name="Sun H."/>
            <person name="Tunlid A."/>
            <person name="Henrissat B."/>
            <person name="Grigoriev I.V."/>
            <person name="Hibbett D.S."/>
            <person name="Martin F."/>
        </authorList>
    </citation>
    <scope>NUCLEOTIDE SEQUENCE [LARGE SCALE GENOMIC DNA]</scope>
    <source>
        <strain evidence="1 2">Koide BX008</strain>
    </source>
</reference>
<evidence type="ECO:0000313" key="2">
    <source>
        <dbReference type="Proteomes" id="UP000054549"/>
    </source>
</evidence>
<organism evidence="1 2">
    <name type="scientific">Amanita muscaria (strain Koide BX008)</name>
    <dbReference type="NCBI Taxonomy" id="946122"/>
    <lineage>
        <taxon>Eukaryota</taxon>
        <taxon>Fungi</taxon>
        <taxon>Dikarya</taxon>
        <taxon>Basidiomycota</taxon>
        <taxon>Agaricomycotina</taxon>
        <taxon>Agaricomycetes</taxon>
        <taxon>Agaricomycetidae</taxon>
        <taxon>Agaricales</taxon>
        <taxon>Pluteineae</taxon>
        <taxon>Amanitaceae</taxon>
        <taxon>Amanita</taxon>
    </lineage>
</organism>